<comment type="catalytic activity">
    <reaction evidence="9">
        <text>S-methyl-5'-thioadenosine + phosphate = 5-(methylsulfanyl)-alpha-D-ribose 1-phosphate + adenine</text>
        <dbReference type="Rhea" id="RHEA:11852"/>
        <dbReference type="ChEBI" id="CHEBI:16708"/>
        <dbReference type="ChEBI" id="CHEBI:17509"/>
        <dbReference type="ChEBI" id="CHEBI:43474"/>
        <dbReference type="ChEBI" id="CHEBI:58533"/>
        <dbReference type="EC" id="2.4.2.28"/>
    </reaction>
    <physiologicalReaction direction="left-to-right" evidence="9">
        <dbReference type="Rhea" id="RHEA:11853"/>
    </physiologicalReaction>
</comment>
<dbReference type="CDD" id="cd16833">
    <property type="entry name" value="YfiH"/>
    <property type="match status" value="1"/>
</dbReference>
<dbReference type="SUPFAM" id="SSF64438">
    <property type="entry name" value="CNF1/YfiH-like putative cysteine hydrolases"/>
    <property type="match status" value="1"/>
</dbReference>
<protein>
    <recommendedName>
        <fullName evidence="10">Purine nucleoside phosphorylase</fullName>
    </recommendedName>
</protein>
<comment type="catalytic activity">
    <reaction evidence="8">
        <text>adenosine + phosphate = alpha-D-ribose 1-phosphate + adenine</text>
        <dbReference type="Rhea" id="RHEA:27642"/>
        <dbReference type="ChEBI" id="CHEBI:16335"/>
        <dbReference type="ChEBI" id="CHEBI:16708"/>
        <dbReference type="ChEBI" id="CHEBI:43474"/>
        <dbReference type="ChEBI" id="CHEBI:57720"/>
        <dbReference type="EC" id="2.4.2.1"/>
    </reaction>
    <physiologicalReaction direction="left-to-right" evidence="8">
        <dbReference type="Rhea" id="RHEA:27643"/>
    </physiologicalReaction>
</comment>
<dbReference type="InterPro" id="IPR038371">
    <property type="entry name" value="Cu_polyphenol_OxRdtase_sf"/>
</dbReference>
<comment type="catalytic activity">
    <reaction evidence="1">
        <text>inosine + phosphate = alpha-D-ribose 1-phosphate + hypoxanthine</text>
        <dbReference type="Rhea" id="RHEA:27646"/>
        <dbReference type="ChEBI" id="CHEBI:17368"/>
        <dbReference type="ChEBI" id="CHEBI:17596"/>
        <dbReference type="ChEBI" id="CHEBI:43474"/>
        <dbReference type="ChEBI" id="CHEBI:57720"/>
        <dbReference type="EC" id="2.4.2.1"/>
    </reaction>
    <physiologicalReaction direction="left-to-right" evidence="1">
        <dbReference type="Rhea" id="RHEA:27647"/>
    </physiologicalReaction>
</comment>
<name>A0A7V3NU51_UNCW3</name>
<evidence type="ECO:0000256" key="7">
    <source>
        <dbReference type="ARBA" id="ARBA00047989"/>
    </source>
</evidence>
<dbReference type="Gene3D" id="3.60.140.10">
    <property type="entry name" value="CNF1/YfiH-like putative cysteine hydrolases"/>
    <property type="match status" value="1"/>
</dbReference>
<dbReference type="AlphaFoldDB" id="A0A7V3NU51"/>
<dbReference type="PANTHER" id="PTHR30616:SF2">
    <property type="entry name" value="PURINE NUCLEOSIDE PHOSPHORYLASE LACC1"/>
    <property type="match status" value="1"/>
</dbReference>
<dbReference type="InterPro" id="IPR003730">
    <property type="entry name" value="Cu_polyphenol_OxRdtase"/>
</dbReference>
<evidence type="ECO:0000256" key="6">
    <source>
        <dbReference type="ARBA" id="ARBA00022833"/>
    </source>
</evidence>
<evidence type="ECO:0000256" key="10">
    <source>
        <dbReference type="RuleBase" id="RU361274"/>
    </source>
</evidence>
<dbReference type="EMBL" id="DTGD01000254">
    <property type="protein sequence ID" value="HGB36583.1"/>
    <property type="molecule type" value="Genomic_DNA"/>
</dbReference>
<dbReference type="GO" id="GO:0017061">
    <property type="term" value="F:S-methyl-5-thioadenosine phosphorylase activity"/>
    <property type="evidence" value="ECO:0007669"/>
    <property type="project" value="UniProtKB-EC"/>
</dbReference>
<dbReference type="GO" id="GO:0016787">
    <property type="term" value="F:hydrolase activity"/>
    <property type="evidence" value="ECO:0007669"/>
    <property type="project" value="UniProtKB-KW"/>
</dbReference>
<dbReference type="InterPro" id="IPR011324">
    <property type="entry name" value="Cytotoxic_necrot_fac-like_cat"/>
</dbReference>
<dbReference type="Pfam" id="PF02578">
    <property type="entry name" value="Cu-oxidase_4"/>
    <property type="match status" value="1"/>
</dbReference>
<keyword evidence="5" id="KW-0378">Hydrolase</keyword>
<reference evidence="11" key="1">
    <citation type="journal article" date="2020" name="mSystems">
        <title>Genome- and Community-Level Interaction Insights into Carbon Utilization and Element Cycling Functions of Hydrothermarchaeota in Hydrothermal Sediment.</title>
        <authorList>
            <person name="Zhou Z."/>
            <person name="Liu Y."/>
            <person name="Xu W."/>
            <person name="Pan J."/>
            <person name="Luo Z.H."/>
            <person name="Li M."/>
        </authorList>
    </citation>
    <scope>NUCLEOTIDE SEQUENCE [LARGE SCALE GENOMIC DNA]</scope>
    <source>
        <strain evidence="11">SpSt-754</strain>
    </source>
</reference>
<evidence type="ECO:0000256" key="3">
    <source>
        <dbReference type="ARBA" id="ARBA00022679"/>
    </source>
</evidence>
<evidence type="ECO:0000256" key="2">
    <source>
        <dbReference type="ARBA" id="ARBA00007353"/>
    </source>
</evidence>
<evidence type="ECO:0000256" key="1">
    <source>
        <dbReference type="ARBA" id="ARBA00000553"/>
    </source>
</evidence>
<comment type="caution">
    <text evidence="11">The sequence shown here is derived from an EMBL/GenBank/DDBJ whole genome shotgun (WGS) entry which is preliminary data.</text>
</comment>
<dbReference type="GO" id="GO:0005507">
    <property type="term" value="F:copper ion binding"/>
    <property type="evidence" value="ECO:0007669"/>
    <property type="project" value="TreeGrafter"/>
</dbReference>
<comment type="similarity">
    <text evidence="2 10">Belongs to the purine nucleoside phosphorylase YfiH/LACC1 family.</text>
</comment>
<dbReference type="PANTHER" id="PTHR30616">
    <property type="entry name" value="UNCHARACTERIZED PROTEIN YFIH"/>
    <property type="match status" value="1"/>
</dbReference>
<gene>
    <name evidence="11" type="primary">pgeF</name>
    <name evidence="11" type="ORF">ENV38_06745</name>
</gene>
<evidence type="ECO:0000256" key="5">
    <source>
        <dbReference type="ARBA" id="ARBA00022801"/>
    </source>
</evidence>
<keyword evidence="4" id="KW-0479">Metal-binding</keyword>
<comment type="catalytic activity">
    <reaction evidence="7">
        <text>adenosine + H2O + H(+) = inosine + NH4(+)</text>
        <dbReference type="Rhea" id="RHEA:24408"/>
        <dbReference type="ChEBI" id="CHEBI:15377"/>
        <dbReference type="ChEBI" id="CHEBI:15378"/>
        <dbReference type="ChEBI" id="CHEBI:16335"/>
        <dbReference type="ChEBI" id="CHEBI:17596"/>
        <dbReference type="ChEBI" id="CHEBI:28938"/>
        <dbReference type="EC" id="3.5.4.4"/>
    </reaction>
    <physiologicalReaction direction="left-to-right" evidence="7">
        <dbReference type="Rhea" id="RHEA:24409"/>
    </physiologicalReaction>
</comment>
<keyword evidence="3" id="KW-0808">Transferase</keyword>
<sequence length="239" mass="27366">MTRIWQLKNLSKELYFQFLIEKPFVIYFSTKRIADIHRTLNLVPYVELEQVHSKTIWKVDSPVPPKELSGDGLITSKPGLYLVIKVADCYPLFIIDPLNIACGVFHVGWRGLKEGIVEEAVSKFTEYFHSQPENLIAVFGPGIKAENYEVGEEFKIYFPGSVIEKNSKYYFDIFQVAANKLKRQGVKEIYGPPADTFSNPDLFHSKRRDVELKGLNRAIIGIEKDLSLQTLIEDSAYNL</sequence>
<keyword evidence="6" id="KW-0862">Zinc</keyword>
<organism evidence="11">
    <name type="scientific">candidate division WOR-3 bacterium</name>
    <dbReference type="NCBI Taxonomy" id="2052148"/>
    <lineage>
        <taxon>Bacteria</taxon>
        <taxon>Bacteria division WOR-3</taxon>
    </lineage>
</organism>
<dbReference type="NCBIfam" id="TIGR00726">
    <property type="entry name" value="peptidoglycan editing factor PgeF"/>
    <property type="match status" value="1"/>
</dbReference>
<evidence type="ECO:0000313" key="11">
    <source>
        <dbReference type="EMBL" id="HGB36583.1"/>
    </source>
</evidence>
<evidence type="ECO:0000256" key="8">
    <source>
        <dbReference type="ARBA" id="ARBA00048968"/>
    </source>
</evidence>
<proteinExistence type="inferred from homology"/>
<evidence type="ECO:0000256" key="4">
    <source>
        <dbReference type="ARBA" id="ARBA00022723"/>
    </source>
</evidence>
<evidence type="ECO:0000256" key="9">
    <source>
        <dbReference type="ARBA" id="ARBA00049893"/>
    </source>
</evidence>
<accession>A0A7V3NU51</accession>